<feature type="chain" id="PRO_5002465087" evidence="1">
    <location>
        <begin position="24"/>
        <end position="62"/>
    </location>
</feature>
<dbReference type="PATRIC" id="fig|1359175.3.peg.1130"/>
<organism evidence="2 3">
    <name type="scientific">Orientia tsutsugamushi str. TA716</name>
    <dbReference type="NCBI Taxonomy" id="1359175"/>
    <lineage>
        <taxon>Bacteria</taxon>
        <taxon>Pseudomonadati</taxon>
        <taxon>Pseudomonadota</taxon>
        <taxon>Alphaproteobacteria</taxon>
        <taxon>Rickettsiales</taxon>
        <taxon>Rickettsiaceae</taxon>
        <taxon>Rickettsieae</taxon>
        <taxon>Orientia</taxon>
    </lineage>
</organism>
<comment type="caution">
    <text evidence="2">The sequence shown here is derived from an EMBL/GenBank/DDBJ whole genome shotgun (WGS) entry which is preliminary data.</text>
</comment>
<evidence type="ECO:0000256" key="1">
    <source>
        <dbReference type="SAM" id="SignalP"/>
    </source>
</evidence>
<dbReference type="Proteomes" id="UP000033671">
    <property type="component" value="Unassembled WGS sequence"/>
</dbReference>
<gene>
    <name evidence="2" type="ORF">OTSTA716_2581</name>
</gene>
<accession>A0A0F3NRQ3</accession>
<evidence type="ECO:0000313" key="2">
    <source>
        <dbReference type="EMBL" id="KJV70446.1"/>
    </source>
</evidence>
<protein>
    <submittedName>
        <fullName evidence="2">TPR repeat protein</fullName>
    </submittedName>
</protein>
<dbReference type="RefSeq" id="WP_045917747.1">
    <property type="nucleotide sequence ID" value="NZ_LAOA01000184.1"/>
</dbReference>
<reference evidence="2 3" key="1">
    <citation type="submission" date="2015-01" db="EMBL/GenBank/DDBJ databases">
        <title>Genome Sequencing of Rickettsiales.</title>
        <authorList>
            <person name="Daugherty S.C."/>
            <person name="Su Q."/>
            <person name="Abolude K."/>
            <person name="Beier-Sexton M."/>
            <person name="Carlyon J.A."/>
            <person name="Carter R."/>
            <person name="Day N.P."/>
            <person name="Dumler S.J."/>
            <person name="Dyachenko V."/>
            <person name="Godinez A."/>
            <person name="Kurtti T.J."/>
            <person name="Lichay M."/>
            <person name="Mullins K.E."/>
            <person name="Ott S."/>
            <person name="Pappas-Brown V."/>
            <person name="Paris D.H."/>
            <person name="Patel P."/>
            <person name="Richards A.L."/>
            <person name="Sadzewicz L."/>
            <person name="Sears K."/>
            <person name="Seidman D."/>
            <person name="Sengamalay N."/>
            <person name="Stenos J."/>
            <person name="Tallon L.J."/>
            <person name="Vincent G."/>
            <person name="Fraser C.M."/>
            <person name="Munderloh U."/>
            <person name="Dunning-Hotopp J.C."/>
        </authorList>
    </citation>
    <scope>NUCLEOTIDE SEQUENCE [LARGE SCALE GENOMIC DNA]</scope>
    <source>
        <strain evidence="2 3">TA716</strain>
    </source>
</reference>
<proteinExistence type="predicted"/>
<feature type="signal peptide" evidence="1">
    <location>
        <begin position="1"/>
        <end position="23"/>
    </location>
</feature>
<dbReference type="AlphaFoldDB" id="A0A0F3NRQ3"/>
<evidence type="ECO:0000313" key="3">
    <source>
        <dbReference type="Proteomes" id="UP000033671"/>
    </source>
</evidence>
<name>A0A0F3NRQ3_ORITS</name>
<dbReference type="EMBL" id="LAOA01000184">
    <property type="protein sequence ID" value="KJV70446.1"/>
    <property type="molecule type" value="Genomic_DNA"/>
</dbReference>
<keyword evidence="1" id="KW-0732">Signal</keyword>
<sequence>MKNACKKLAIILSLILLNTPAIAAEQSIQQDLIQDRAVLAKDILILEALFKIKKISRSYRKF</sequence>